<dbReference type="SUPFAM" id="SSF88946">
    <property type="entry name" value="Sigma2 domain of RNA polymerase sigma factors"/>
    <property type="match status" value="1"/>
</dbReference>
<keyword evidence="2" id="KW-0731">Sigma factor</keyword>
<feature type="non-terminal residue" evidence="6">
    <location>
        <position position="147"/>
    </location>
</feature>
<organism evidence="6">
    <name type="scientific">marine sediment metagenome</name>
    <dbReference type="NCBI Taxonomy" id="412755"/>
    <lineage>
        <taxon>unclassified sequences</taxon>
        <taxon>metagenomes</taxon>
        <taxon>ecological metagenomes</taxon>
    </lineage>
</organism>
<dbReference type="Pfam" id="PF04542">
    <property type="entry name" value="Sigma70_r2"/>
    <property type="match status" value="1"/>
</dbReference>
<accession>X0WW32</accession>
<evidence type="ECO:0000313" key="6">
    <source>
        <dbReference type="EMBL" id="GAG34900.1"/>
    </source>
</evidence>
<dbReference type="InterPro" id="IPR013325">
    <property type="entry name" value="RNA_pol_sigma_r2"/>
</dbReference>
<dbReference type="EMBL" id="BARS01042999">
    <property type="protein sequence ID" value="GAG34900.1"/>
    <property type="molecule type" value="Genomic_DNA"/>
</dbReference>
<keyword evidence="1" id="KW-0805">Transcription regulation</keyword>
<evidence type="ECO:0000256" key="4">
    <source>
        <dbReference type="ARBA" id="ARBA00023163"/>
    </source>
</evidence>
<feature type="domain" description="RNA polymerase sigma-70 region 2" evidence="5">
    <location>
        <begin position="21"/>
        <end position="88"/>
    </location>
</feature>
<dbReference type="InterPro" id="IPR039425">
    <property type="entry name" value="RNA_pol_sigma-70-like"/>
</dbReference>
<keyword evidence="4" id="KW-0804">Transcription</keyword>
<dbReference type="GO" id="GO:0006352">
    <property type="term" value="P:DNA-templated transcription initiation"/>
    <property type="evidence" value="ECO:0007669"/>
    <property type="project" value="InterPro"/>
</dbReference>
<evidence type="ECO:0000256" key="3">
    <source>
        <dbReference type="ARBA" id="ARBA00023125"/>
    </source>
</evidence>
<dbReference type="AlphaFoldDB" id="X0WW32"/>
<name>X0WW32_9ZZZZ</name>
<evidence type="ECO:0000256" key="2">
    <source>
        <dbReference type="ARBA" id="ARBA00023082"/>
    </source>
</evidence>
<dbReference type="Gene3D" id="1.10.1740.10">
    <property type="match status" value="1"/>
</dbReference>
<keyword evidence="3" id="KW-0238">DNA-binding</keyword>
<comment type="caution">
    <text evidence="6">The sequence shown here is derived from an EMBL/GenBank/DDBJ whole genome shotgun (WGS) entry which is preliminary data.</text>
</comment>
<sequence length="147" mass="16181">MDEKVLIDGARQGDVGSFNQLVLSYQSMVYNLAYRILGDRDAAADATQDAFLSAFQAIGKFRGGSFKAWLLRIVTNACHDQLRLKQRRPVTSLDALFVLDPAPIQSLTDPGESPEEYALRQELSKAIQVGIGTLPPEQRVALMLSDV</sequence>
<proteinExistence type="predicted"/>
<dbReference type="InterPro" id="IPR014284">
    <property type="entry name" value="RNA_pol_sigma-70_dom"/>
</dbReference>
<dbReference type="GO" id="GO:0003677">
    <property type="term" value="F:DNA binding"/>
    <property type="evidence" value="ECO:0007669"/>
    <property type="project" value="UniProtKB-KW"/>
</dbReference>
<dbReference type="PANTHER" id="PTHR43133:SF8">
    <property type="entry name" value="RNA POLYMERASE SIGMA FACTOR HI_1459-RELATED"/>
    <property type="match status" value="1"/>
</dbReference>
<dbReference type="InterPro" id="IPR007627">
    <property type="entry name" value="RNA_pol_sigma70_r2"/>
</dbReference>
<evidence type="ECO:0000259" key="5">
    <source>
        <dbReference type="Pfam" id="PF04542"/>
    </source>
</evidence>
<dbReference type="NCBIfam" id="TIGR02937">
    <property type="entry name" value="sigma70-ECF"/>
    <property type="match status" value="1"/>
</dbReference>
<reference evidence="6" key="1">
    <citation type="journal article" date="2014" name="Front. Microbiol.">
        <title>High frequency of phylogenetically diverse reductive dehalogenase-homologous genes in deep subseafloor sedimentary metagenomes.</title>
        <authorList>
            <person name="Kawai M."/>
            <person name="Futagami T."/>
            <person name="Toyoda A."/>
            <person name="Takaki Y."/>
            <person name="Nishi S."/>
            <person name="Hori S."/>
            <person name="Arai W."/>
            <person name="Tsubouchi T."/>
            <person name="Morono Y."/>
            <person name="Uchiyama I."/>
            <person name="Ito T."/>
            <person name="Fujiyama A."/>
            <person name="Inagaki F."/>
            <person name="Takami H."/>
        </authorList>
    </citation>
    <scope>NUCLEOTIDE SEQUENCE</scope>
    <source>
        <strain evidence="6">Expedition CK06-06</strain>
    </source>
</reference>
<gene>
    <name evidence="6" type="ORF">S01H1_65156</name>
</gene>
<evidence type="ECO:0000256" key="1">
    <source>
        <dbReference type="ARBA" id="ARBA00023015"/>
    </source>
</evidence>
<protein>
    <recommendedName>
        <fullName evidence="5">RNA polymerase sigma-70 region 2 domain-containing protein</fullName>
    </recommendedName>
</protein>
<dbReference type="GO" id="GO:0016987">
    <property type="term" value="F:sigma factor activity"/>
    <property type="evidence" value="ECO:0007669"/>
    <property type="project" value="UniProtKB-KW"/>
</dbReference>
<dbReference type="PANTHER" id="PTHR43133">
    <property type="entry name" value="RNA POLYMERASE ECF-TYPE SIGMA FACTO"/>
    <property type="match status" value="1"/>
</dbReference>